<dbReference type="Pfam" id="PF12673">
    <property type="entry name" value="SipL"/>
    <property type="match status" value="2"/>
</dbReference>
<sequence>MVTKIRNGGLFLEFQKIKLHRSEKNRAAVTQITLDDDYNVPDYRQDIVKVIKERGELRFDEVKAMEGAAWIKGSLLFKVLYRSDKQEGKISCLRGEIPFQERLNMDGLSEYDAVHATGDMEDLTIGVINSRKLNVRAVIVLTASSEKEVDEELTCELSDGSSYEQNIVEKEALKLLVVRRDICRQKSEAVLPSSKPNIREILWQSMQLRNVESRLVEGNIRLSGEILVSILYNDEEEGEHLSWYETTVPLDAQAECGVMEDDCIWQVQMVPLTMELEVKPDYDGEERILVMELALDTHIRIWKEEKIRLLTDLYSLQKEVKPVFRECPLERLLVKNAAKCRMTEQMELKEDKEKVLQICSCEGKVLLERQEIKPDGVLAEGTVEVNILYITPDDHMPVGAVQEIYPFSQLVEIPEMSAQAKVELDASLEQLSAVMLDQEHVEIRAAVRLDLIAFVQEVIQNIEEATESEPDLEMLRNRPGLVGYIAKAGDDLWTIARENHTTIQNIMETNHRKSEVLLAGEKVLIVKQVG</sequence>
<dbReference type="PROSITE" id="PS51782">
    <property type="entry name" value="LYSM"/>
    <property type="match status" value="1"/>
</dbReference>
<dbReference type="Pfam" id="PF01476">
    <property type="entry name" value="LysM"/>
    <property type="match status" value="1"/>
</dbReference>
<organism evidence="2 3">
    <name type="scientific">Roseburia intestinalis</name>
    <dbReference type="NCBI Taxonomy" id="166486"/>
    <lineage>
        <taxon>Bacteria</taxon>
        <taxon>Bacillati</taxon>
        <taxon>Bacillota</taxon>
        <taxon>Clostridia</taxon>
        <taxon>Lachnospirales</taxon>
        <taxon>Lachnospiraceae</taxon>
        <taxon>Roseburia</taxon>
    </lineage>
</organism>
<dbReference type="EMBL" id="QRID01000019">
    <property type="protein sequence ID" value="RHG26114.1"/>
    <property type="molecule type" value="Genomic_DNA"/>
</dbReference>
<evidence type="ECO:0000313" key="3">
    <source>
        <dbReference type="Proteomes" id="UP000284051"/>
    </source>
</evidence>
<name>A0A3R6DIB3_9FIRM</name>
<dbReference type="SMART" id="SM00257">
    <property type="entry name" value="LysM"/>
    <property type="match status" value="1"/>
</dbReference>
<proteinExistence type="predicted"/>
<dbReference type="InterPro" id="IPR018392">
    <property type="entry name" value="LysM"/>
</dbReference>
<dbReference type="InterPro" id="IPR024300">
    <property type="entry name" value="SipL_SPOCS_dom"/>
</dbReference>
<evidence type="ECO:0000259" key="1">
    <source>
        <dbReference type="PROSITE" id="PS51782"/>
    </source>
</evidence>
<feature type="domain" description="LysM" evidence="1">
    <location>
        <begin position="482"/>
        <end position="525"/>
    </location>
</feature>
<dbReference type="AlphaFoldDB" id="A0A3R6DIB3"/>
<protein>
    <submittedName>
        <fullName evidence="2">DUF3794 domain-containing protein</fullName>
    </submittedName>
</protein>
<gene>
    <name evidence="2" type="ORF">DW264_15615</name>
</gene>
<dbReference type="Proteomes" id="UP000284051">
    <property type="component" value="Unassembled WGS sequence"/>
</dbReference>
<evidence type="ECO:0000313" key="2">
    <source>
        <dbReference type="EMBL" id="RHG26114.1"/>
    </source>
</evidence>
<accession>A0A3R6DIB3</accession>
<dbReference type="Gene3D" id="3.10.350.10">
    <property type="entry name" value="LysM domain"/>
    <property type="match status" value="1"/>
</dbReference>
<dbReference type="InterPro" id="IPR036779">
    <property type="entry name" value="LysM_dom_sf"/>
</dbReference>
<dbReference type="SUPFAM" id="SSF54106">
    <property type="entry name" value="LysM domain"/>
    <property type="match status" value="1"/>
</dbReference>
<comment type="caution">
    <text evidence="2">The sequence shown here is derived from an EMBL/GenBank/DDBJ whole genome shotgun (WGS) entry which is preliminary data.</text>
</comment>
<reference evidence="2 3" key="1">
    <citation type="submission" date="2018-08" db="EMBL/GenBank/DDBJ databases">
        <title>A genome reference for cultivated species of the human gut microbiota.</title>
        <authorList>
            <person name="Zou Y."/>
            <person name="Xue W."/>
            <person name="Luo G."/>
        </authorList>
    </citation>
    <scope>NUCLEOTIDE SEQUENCE [LARGE SCALE GENOMIC DNA]</scope>
    <source>
        <strain evidence="2 3">AM22-21LB</strain>
    </source>
</reference>
<dbReference type="CDD" id="cd00118">
    <property type="entry name" value="LysM"/>
    <property type="match status" value="1"/>
</dbReference>